<dbReference type="InterPro" id="IPR003439">
    <property type="entry name" value="ABC_transporter-like_ATP-bd"/>
</dbReference>
<keyword evidence="1" id="KW-0813">Transport</keyword>
<gene>
    <name evidence="5" type="ORF">GY22_14845</name>
</gene>
<dbReference type="Proteomes" id="UP000030466">
    <property type="component" value="Unassembled WGS sequence"/>
</dbReference>
<keyword evidence="3 5" id="KW-0067">ATP-binding</keyword>
<evidence type="ECO:0000256" key="2">
    <source>
        <dbReference type="ARBA" id="ARBA00022741"/>
    </source>
</evidence>
<dbReference type="EMBL" id="JSUH01000015">
    <property type="protein sequence ID" value="KHD96566.1"/>
    <property type="molecule type" value="Genomic_DNA"/>
</dbReference>
<comment type="caution">
    <text evidence="5">The sequence shown here is derived from an EMBL/GenBank/DDBJ whole genome shotgun (WGS) entry which is preliminary data.</text>
</comment>
<dbReference type="FunFam" id="3.40.50.300:FF:000042">
    <property type="entry name" value="Maltose/maltodextrin ABC transporter, ATP-binding protein"/>
    <property type="match status" value="1"/>
</dbReference>
<dbReference type="Gene3D" id="2.40.50.100">
    <property type="match status" value="1"/>
</dbReference>
<dbReference type="PANTHER" id="PTHR43875">
    <property type="entry name" value="MALTODEXTRIN IMPORT ATP-BINDING PROTEIN MSMX"/>
    <property type="match status" value="1"/>
</dbReference>
<evidence type="ECO:0000259" key="4">
    <source>
        <dbReference type="PROSITE" id="PS50893"/>
    </source>
</evidence>
<dbReference type="Gene3D" id="3.40.50.300">
    <property type="entry name" value="P-loop containing nucleotide triphosphate hydrolases"/>
    <property type="match status" value="1"/>
</dbReference>
<feature type="domain" description="ABC transporter" evidence="4">
    <location>
        <begin position="4"/>
        <end position="236"/>
    </location>
</feature>
<dbReference type="AlphaFoldDB" id="A0A0A6VPH8"/>
<organism evidence="5 6">
    <name type="scientific">Kocuria rosea subsp. polaris</name>
    <dbReference type="NCBI Taxonomy" id="136273"/>
    <lineage>
        <taxon>Bacteria</taxon>
        <taxon>Bacillati</taxon>
        <taxon>Actinomycetota</taxon>
        <taxon>Actinomycetes</taxon>
        <taxon>Micrococcales</taxon>
        <taxon>Micrococcaceae</taxon>
        <taxon>Kocuria</taxon>
    </lineage>
</organism>
<dbReference type="PROSITE" id="PS50893">
    <property type="entry name" value="ABC_TRANSPORTER_2"/>
    <property type="match status" value="1"/>
</dbReference>
<dbReference type="SUPFAM" id="SSF52540">
    <property type="entry name" value="P-loop containing nucleoside triphosphate hydrolases"/>
    <property type="match status" value="1"/>
</dbReference>
<dbReference type="GO" id="GO:0016887">
    <property type="term" value="F:ATP hydrolysis activity"/>
    <property type="evidence" value="ECO:0007669"/>
    <property type="project" value="InterPro"/>
</dbReference>
<dbReference type="InterPro" id="IPR017871">
    <property type="entry name" value="ABC_transporter-like_CS"/>
</dbReference>
<dbReference type="OrthoDB" id="9802264at2"/>
<dbReference type="InterPro" id="IPR012340">
    <property type="entry name" value="NA-bd_OB-fold"/>
</dbReference>
<dbReference type="Pfam" id="PF17912">
    <property type="entry name" value="OB_MalK"/>
    <property type="match status" value="1"/>
</dbReference>
<evidence type="ECO:0000256" key="1">
    <source>
        <dbReference type="ARBA" id="ARBA00022448"/>
    </source>
</evidence>
<keyword evidence="2" id="KW-0547">Nucleotide-binding</keyword>
<dbReference type="PROSITE" id="PS00211">
    <property type="entry name" value="ABC_TRANSPORTER_1"/>
    <property type="match status" value="1"/>
</dbReference>
<dbReference type="Pfam" id="PF00005">
    <property type="entry name" value="ABC_tran"/>
    <property type="match status" value="1"/>
</dbReference>
<dbReference type="CDD" id="cd03301">
    <property type="entry name" value="ABC_MalK_N"/>
    <property type="match status" value="1"/>
</dbReference>
<dbReference type="PANTHER" id="PTHR43875:SF1">
    <property type="entry name" value="OSMOPROTECTIVE COMPOUNDS UPTAKE ATP-BINDING PROTEIN GGTA"/>
    <property type="match status" value="1"/>
</dbReference>
<dbReference type="InterPro" id="IPR008995">
    <property type="entry name" value="Mo/tungstate-bd_C_term_dom"/>
</dbReference>
<dbReference type="GO" id="GO:0055052">
    <property type="term" value="C:ATP-binding cassette (ABC) transporter complex, substrate-binding subunit-containing"/>
    <property type="evidence" value="ECO:0007669"/>
    <property type="project" value="TreeGrafter"/>
</dbReference>
<dbReference type="InterPro" id="IPR047641">
    <property type="entry name" value="ABC_transpr_MalK/UgpC-like"/>
</dbReference>
<protein>
    <submittedName>
        <fullName evidence="5">Sugar ABC transporter ATP-binding protein</fullName>
    </submittedName>
</protein>
<dbReference type="GO" id="GO:0140359">
    <property type="term" value="F:ABC-type transporter activity"/>
    <property type="evidence" value="ECO:0007669"/>
    <property type="project" value="InterPro"/>
</dbReference>
<evidence type="ECO:0000313" key="6">
    <source>
        <dbReference type="Proteomes" id="UP000030466"/>
    </source>
</evidence>
<keyword evidence="6" id="KW-1185">Reference proteome</keyword>
<evidence type="ECO:0000256" key="3">
    <source>
        <dbReference type="ARBA" id="ARBA00022840"/>
    </source>
</evidence>
<name>A0A0A6VPH8_KOCRO</name>
<dbReference type="RefSeq" id="WP_035929438.1">
    <property type="nucleotide sequence ID" value="NZ_JSUH01000015.1"/>
</dbReference>
<dbReference type="SUPFAM" id="SSF50331">
    <property type="entry name" value="MOP-like"/>
    <property type="match status" value="1"/>
</dbReference>
<evidence type="ECO:0000313" key="5">
    <source>
        <dbReference type="EMBL" id="KHD96566.1"/>
    </source>
</evidence>
<dbReference type="Gene3D" id="2.40.50.140">
    <property type="entry name" value="Nucleic acid-binding proteins"/>
    <property type="match status" value="1"/>
</dbReference>
<dbReference type="SMART" id="SM00382">
    <property type="entry name" value="AAA"/>
    <property type="match status" value="1"/>
</dbReference>
<dbReference type="InterPro" id="IPR015855">
    <property type="entry name" value="ABC_transpr_MalK-like"/>
</dbReference>
<dbReference type="NCBIfam" id="NF008653">
    <property type="entry name" value="PRK11650.1"/>
    <property type="match status" value="1"/>
</dbReference>
<accession>A0A0A6VPH8</accession>
<reference evidence="5 6" key="1">
    <citation type="journal article" date="2003" name="Int. J. Syst. Evol. Microbiol.">
        <title>Kocuria polaris sp. nov., an orange-pigmented psychrophilic bacterium isolated from an Antarctic cyanobacterial mat sample.</title>
        <authorList>
            <person name="Reddy G.S."/>
            <person name="Prakash J.S."/>
            <person name="Prabahar V."/>
            <person name="Matsumoto G.I."/>
            <person name="Stackebrandt E."/>
            <person name="Shivaji S."/>
        </authorList>
    </citation>
    <scope>NUCLEOTIDE SEQUENCE [LARGE SCALE GENOMIC DNA]</scope>
    <source>
        <strain evidence="5 6">CMS 76or</strain>
    </source>
</reference>
<dbReference type="GO" id="GO:0005524">
    <property type="term" value="F:ATP binding"/>
    <property type="evidence" value="ECO:0007669"/>
    <property type="project" value="UniProtKB-KW"/>
</dbReference>
<sequence length="378" mass="40965">MSSVRYDHVTCQYPGAERPSVTGLDLSIADGEFLVLVGPSGCGKSTTLRMLAGLEEVTDGRILIGDRDVTDVPSRDRDIAMVFQNYALYPHMTVAENMGFALKIAKIPADQRRARVEEAAKILDLTDYLDRKPKALSGGQRQRVAMGRAIVRSPQVFLMDEPLSNLDAKLRVQTRTQIASLTRRLGVTTVYVTHDQVEAMTMGDRVAVLKDGHLMQVDTPRALYDAPATEFVAGFIGSPTMNLFRAPLTGGTVQLGTVRITLTGAQRNALTETKVTIGIRPEDLHPAPEGEGLPIVADVVEELGADAFVYGHLAPVTAANTVVPVDNTTGAEDDPAAHEFIVRVEGRTPPAPDTTIWVVPTLEHVHLFDAVTGRRLPD</sequence>
<proteinExistence type="predicted"/>
<dbReference type="InterPro" id="IPR040582">
    <property type="entry name" value="OB_MalK-like"/>
</dbReference>
<dbReference type="GO" id="GO:0008643">
    <property type="term" value="P:carbohydrate transport"/>
    <property type="evidence" value="ECO:0007669"/>
    <property type="project" value="InterPro"/>
</dbReference>
<dbReference type="InterPro" id="IPR027417">
    <property type="entry name" value="P-loop_NTPase"/>
</dbReference>
<dbReference type="InterPro" id="IPR003593">
    <property type="entry name" value="AAA+_ATPase"/>
</dbReference>